<comment type="similarity">
    <text evidence="2">Belongs to the COG7 family.</text>
</comment>
<dbReference type="GO" id="GO:0000139">
    <property type="term" value="C:Golgi membrane"/>
    <property type="evidence" value="ECO:0007669"/>
    <property type="project" value="UniProtKB-SubCell"/>
</dbReference>
<dbReference type="InterPro" id="IPR019335">
    <property type="entry name" value="COG7"/>
</dbReference>
<keyword evidence="6" id="KW-0333">Golgi apparatus</keyword>
<keyword evidence="10" id="KW-1185">Reference proteome</keyword>
<dbReference type="Proteomes" id="UP000276991">
    <property type="component" value="Unassembled WGS sequence"/>
</dbReference>
<accession>A0A498SNL5</accession>
<comment type="subcellular location">
    <subcellularLocation>
        <location evidence="1">Golgi apparatus membrane</location>
        <topology evidence="1">Peripheral membrane protein</topology>
    </subcellularLocation>
</comment>
<keyword evidence="7" id="KW-0472">Membrane</keyword>
<organism evidence="9 10">
    <name type="scientific">Acanthocheilonema viteae</name>
    <name type="common">Filarial nematode worm</name>
    <name type="synonym">Dipetalonema viteae</name>
    <dbReference type="NCBI Taxonomy" id="6277"/>
    <lineage>
        <taxon>Eukaryota</taxon>
        <taxon>Metazoa</taxon>
        <taxon>Ecdysozoa</taxon>
        <taxon>Nematoda</taxon>
        <taxon>Chromadorea</taxon>
        <taxon>Rhabditida</taxon>
        <taxon>Spirurina</taxon>
        <taxon>Spiruromorpha</taxon>
        <taxon>Filarioidea</taxon>
        <taxon>Onchocercidae</taxon>
        <taxon>Acanthocheilonema</taxon>
    </lineage>
</organism>
<evidence type="ECO:0000256" key="1">
    <source>
        <dbReference type="ARBA" id="ARBA00004395"/>
    </source>
</evidence>
<protein>
    <recommendedName>
        <fullName evidence="3">Conserved oligomeric Golgi complex subunit 7</fullName>
    </recommendedName>
    <alternativeName>
        <fullName evidence="8">Component of oligomeric Golgi complex 7</fullName>
    </alternativeName>
</protein>
<dbReference type="PANTHER" id="PTHR21443">
    <property type="entry name" value="CONSERVED OLIGOMERIC GOLGI COMPLEX COMPONENT 7"/>
    <property type="match status" value="1"/>
</dbReference>
<evidence type="ECO:0000256" key="6">
    <source>
        <dbReference type="ARBA" id="ARBA00023034"/>
    </source>
</evidence>
<dbReference type="STRING" id="6277.A0A498SNL5"/>
<gene>
    <name evidence="9" type="ORF">NAV_LOCUS8702</name>
</gene>
<keyword evidence="5" id="KW-0653">Protein transport</keyword>
<dbReference type="OrthoDB" id="245173at2759"/>
<evidence type="ECO:0000313" key="9">
    <source>
        <dbReference type="EMBL" id="VBB33911.1"/>
    </source>
</evidence>
<reference evidence="9 10" key="1">
    <citation type="submission" date="2018-08" db="EMBL/GenBank/DDBJ databases">
        <authorList>
            <person name="Laetsch R D."/>
            <person name="Stevens L."/>
            <person name="Kumar S."/>
            <person name="Blaxter L. M."/>
        </authorList>
    </citation>
    <scope>NUCLEOTIDE SEQUENCE [LARGE SCALE GENOMIC DNA]</scope>
</reference>
<dbReference type="EMBL" id="UPTC01002819">
    <property type="protein sequence ID" value="VBB33911.1"/>
    <property type="molecule type" value="Genomic_DNA"/>
</dbReference>
<evidence type="ECO:0000256" key="8">
    <source>
        <dbReference type="ARBA" id="ARBA00031345"/>
    </source>
</evidence>
<evidence type="ECO:0000256" key="5">
    <source>
        <dbReference type="ARBA" id="ARBA00022927"/>
    </source>
</evidence>
<evidence type="ECO:0000256" key="7">
    <source>
        <dbReference type="ARBA" id="ARBA00023136"/>
    </source>
</evidence>
<evidence type="ECO:0000256" key="4">
    <source>
        <dbReference type="ARBA" id="ARBA00022448"/>
    </source>
</evidence>
<sequence length="401" mass="44981">MREKEIKDACTDTIGKALEDDPSGSQTLKMILEFKSVMSQYMSRPDDNKCIAKCIAKFGELLLFSTVDEYTKLATSFLANCSNISLDSIHTFICLEQLSNKLSQLIEESNYLMQMAKETFDNIAIIFLVPAYRTMYENIISVLDKFYKTNMNRNGVKDEDVLRLVSISGQLLIWVDNDKQRLKDMFEQLGVAETDPTISRLSEKLFNEISNFQNKSSAKGECDISLVKARGEVRKMNKRFVARAIEVLSHTLVIDMESGLRSIIADKSTENMKMQESTKVPSFGTSPNEFITATGVALLSLAHQLSAYSQDSNMASAIMFAAKLDTIDDIPSWWVGKCAIAVQECFVDTVGDIAGYSSSLCRQLSVDYTYLADVFEDLGTMKISDFVNMQQMFLNAGYLES</sequence>
<dbReference type="GO" id="GO:0007030">
    <property type="term" value="P:Golgi organization"/>
    <property type="evidence" value="ECO:0007669"/>
    <property type="project" value="TreeGrafter"/>
</dbReference>
<dbReference type="GO" id="GO:0006886">
    <property type="term" value="P:intracellular protein transport"/>
    <property type="evidence" value="ECO:0007669"/>
    <property type="project" value="InterPro"/>
</dbReference>
<dbReference type="GO" id="GO:0006890">
    <property type="term" value="P:retrograde vesicle-mediated transport, Golgi to endoplasmic reticulum"/>
    <property type="evidence" value="ECO:0007669"/>
    <property type="project" value="TreeGrafter"/>
</dbReference>
<dbReference type="AlphaFoldDB" id="A0A498SNL5"/>
<evidence type="ECO:0000256" key="3">
    <source>
        <dbReference type="ARBA" id="ARBA00020984"/>
    </source>
</evidence>
<evidence type="ECO:0000313" key="10">
    <source>
        <dbReference type="Proteomes" id="UP000276991"/>
    </source>
</evidence>
<name>A0A498SNL5_ACAVI</name>
<evidence type="ECO:0000256" key="2">
    <source>
        <dbReference type="ARBA" id="ARBA00005831"/>
    </source>
</evidence>
<dbReference type="PANTHER" id="PTHR21443:SF0">
    <property type="entry name" value="CONSERVED OLIGOMERIC GOLGI COMPLEX SUBUNIT 7"/>
    <property type="match status" value="1"/>
</dbReference>
<dbReference type="Pfam" id="PF10191">
    <property type="entry name" value="COG7"/>
    <property type="match status" value="1"/>
</dbReference>
<dbReference type="GO" id="GO:0017119">
    <property type="term" value="C:Golgi transport complex"/>
    <property type="evidence" value="ECO:0007669"/>
    <property type="project" value="InterPro"/>
</dbReference>
<keyword evidence="4" id="KW-0813">Transport</keyword>
<proteinExistence type="inferred from homology"/>